<dbReference type="EMBL" id="MCFL01000055">
    <property type="protein sequence ID" value="ORZ31807.1"/>
    <property type="molecule type" value="Genomic_DNA"/>
</dbReference>
<proteinExistence type="predicted"/>
<feature type="compositionally biased region" description="Low complexity" evidence="1">
    <location>
        <begin position="594"/>
        <end position="606"/>
    </location>
</feature>
<name>A0A1Y2HB38_9FUNG</name>
<dbReference type="GO" id="GO:0003677">
    <property type="term" value="F:DNA binding"/>
    <property type="evidence" value="ECO:0007669"/>
    <property type="project" value="InterPro"/>
</dbReference>
<dbReference type="PRINTS" id="PR00929">
    <property type="entry name" value="ATHOOK"/>
</dbReference>
<dbReference type="SMART" id="SM00384">
    <property type="entry name" value="AT_hook"/>
    <property type="match status" value="4"/>
</dbReference>
<evidence type="ECO:0000313" key="3">
    <source>
        <dbReference type="Proteomes" id="UP000193411"/>
    </source>
</evidence>
<accession>A0A1Y2HB38</accession>
<keyword evidence="3" id="KW-1185">Reference proteome</keyword>
<feature type="compositionally biased region" description="Acidic residues" evidence="1">
    <location>
        <begin position="430"/>
        <end position="450"/>
    </location>
</feature>
<reference evidence="2 3" key="1">
    <citation type="submission" date="2016-07" db="EMBL/GenBank/DDBJ databases">
        <title>Pervasive Adenine N6-methylation of Active Genes in Fungi.</title>
        <authorList>
            <consortium name="DOE Joint Genome Institute"/>
            <person name="Mondo S.J."/>
            <person name="Dannebaum R.O."/>
            <person name="Kuo R.C."/>
            <person name="Labutti K."/>
            <person name="Haridas S."/>
            <person name="Kuo A."/>
            <person name="Salamov A."/>
            <person name="Ahrendt S.R."/>
            <person name="Lipzen A."/>
            <person name="Sullivan W."/>
            <person name="Andreopoulos W.B."/>
            <person name="Clum A."/>
            <person name="Lindquist E."/>
            <person name="Daum C."/>
            <person name="Ramamoorthy G.K."/>
            <person name="Gryganskyi A."/>
            <person name="Culley D."/>
            <person name="Magnuson J.K."/>
            <person name="James T.Y."/>
            <person name="O'Malley M.A."/>
            <person name="Stajich J.E."/>
            <person name="Spatafora J.W."/>
            <person name="Visel A."/>
            <person name="Grigoriev I.V."/>
        </authorList>
    </citation>
    <scope>NUCLEOTIDE SEQUENCE [LARGE SCALE GENOMIC DNA]</scope>
    <source>
        <strain evidence="2 3">PL171</strain>
    </source>
</reference>
<dbReference type="AlphaFoldDB" id="A0A1Y2HB38"/>
<gene>
    <name evidence="2" type="ORF">BCR44DRAFT_57110</name>
</gene>
<feature type="region of interest" description="Disordered" evidence="1">
    <location>
        <begin position="567"/>
        <end position="637"/>
    </location>
</feature>
<feature type="compositionally biased region" description="Polar residues" evidence="1">
    <location>
        <begin position="545"/>
        <end position="554"/>
    </location>
</feature>
<organism evidence="2 3">
    <name type="scientific">Catenaria anguillulae PL171</name>
    <dbReference type="NCBI Taxonomy" id="765915"/>
    <lineage>
        <taxon>Eukaryota</taxon>
        <taxon>Fungi</taxon>
        <taxon>Fungi incertae sedis</taxon>
        <taxon>Blastocladiomycota</taxon>
        <taxon>Blastocladiomycetes</taxon>
        <taxon>Blastocladiales</taxon>
        <taxon>Catenariaceae</taxon>
        <taxon>Catenaria</taxon>
    </lineage>
</organism>
<feature type="compositionally biased region" description="Basic residues" evidence="1">
    <location>
        <begin position="412"/>
        <end position="424"/>
    </location>
</feature>
<dbReference type="Proteomes" id="UP000193411">
    <property type="component" value="Unassembled WGS sequence"/>
</dbReference>
<sequence>MTRLESALSTSALTIGTRALLWDVVYVTNLHPEWKPIVLDAMHTWLAASSASIGGDTRIQRRLEQWMLMLHASATSNPKTAPTNSANTVRNLAVGLLVSYWLTTLGHGQQPALVVLRVCALVRALLRPPLLDAACAAGLADLATVCAQGLGDEADDKVRAWCRWLLSLAEKLRANGSSAMTDKDAIEASTELVLVDPCPVCGETADVLVDPESVGLISLCKNKHRMTRCCLTLAILATPKCRACTGCTKTKAAPAAAVESADNTCPMCGDRLLWSGRVPLALPPLPIPTLANPLAMGESDSDADAAAKTPAKRGRKPKSLGGSASGTSSPVPRPADASDDDKGDDGRGTPASAKAHRSAAKPKVLTEPLDMDKISRALEAERAKKGKRRATVGIPLDGDEAEGAAAGDGSVKKRRGRPPKNKKKDKQDAGEADADAEGEGEGEGEQEENGPSESVTATPTPTPKRRGRPPKNLAAAAPATTIAPDTEGVVAGTEPKRRGRQPKTPATPVPTEPKRRGRPSKAKTPTTGAAATVDAQTLVDESAKDQAQQPQINPTSAAVALMALATSAGSGEQQAGIAPPETPSARGGRGRGRGAPASSSLTASTARVAESGAAGDGRSESIEQGKDADGDVVMDDS</sequence>
<protein>
    <submittedName>
        <fullName evidence="2">Uncharacterized protein</fullName>
    </submittedName>
</protein>
<comment type="caution">
    <text evidence="2">The sequence shown here is derived from an EMBL/GenBank/DDBJ whole genome shotgun (WGS) entry which is preliminary data.</text>
</comment>
<feature type="compositionally biased region" description="Low complexity" evidence="1">
    <location>
        <begin position="522"/>
        <end position="532"/>
    </location>
</feature>
<feature type="compositionally biased region" description="Basic and acidic residues" evidence="1">
    <location>
        <begin position="617"/>
        <end position="629"/>
    </location>
</feature>
<dbReference type="InterPro" id="IPR017956">
    <property type="entry name" value="AT_hook_DNA-bd_motif"/>
</dbReference>
<feature type="compositionally biased region" description="Low complexity" evidence="1">
    <location>
        <begin position="470"/>
        <end position="484"/>
    </location>
</feature>
<feature type="region of interest" description="Disordered" evidence="1">
    <location>
        <begin position="293"/>
        <end position="554"/>
    </location>
</feature>
<feature type="compositionally biased region" description="Basic and acidic residues" evidence="1">
    <location>
        <begin position="370"/>
        <end position="383"/>
    </location>
</feature>
<evidence type="ECO:0000256" key="1">
    <source>
        <dbReference type="SAM" id="MobiDB-lite"/>
    </source>
</evidence>
<evidence type="ECO:0000313" key="2">
    <source>
        <dbReference type="EMBL" id="ORZ31807.1"/>
    </source>
</evidence>